<keyword evidence="4" id="KW-0378">Hydrolase</keyword>
<dbReference type="Gene3D" id="3.50.30.60">
    <property type="entry name" value="LD-carboxypeptidase A C-terminal domain-like"/>
    <property type="match status" value="1"/>
</dbReference>
<dbReference type="Proteomes" id="UP000609849">
    <property type="component" value="Unassembled WGS sequence"/>
</dbReference>
<dbReference type="Gene3D" id="3.40.50.10740">
    <property type="entry name" value="Class I glutamine amidotransferase-like"/>
    <property type="match status" value="1"/>
</dbReference>
<dbReference type="Pfam" id="PF02016">
    <property type="entry name" value="Peptidase_S66"/>
    <property type="match status" value="1"/>
</dbReference>
<dbReference type="PANTHER" id="PTHR30237">
    <property type="entry name" value="MURAMOYLTETRAPEPTIDE CARBOXYPEPTIDASE"/>
    <property type="match status" value="1"/>
</dbReference>
<evidence type="ECO:0000256" key="4">
    <source>
        <dbReference type="ARBA" id="ARBA00022801"/>
    </source>
</evidence>
<evidence type="ECO:0000256" key="3">
    <source>
        <dbReference type="ARBA" id="ARBA00022670"/>
    </source>
</evidence>
<keyword evidence="2" id="KW-0121">Carboxypeptidase</keyword>
<dbReference type="EMBL" id="JACRWE010000002">
    <property type="protein sequence ID" value="MBC5996304.1"/>
    <property type="molecule type" value="Genomic_DNA"/>
</dbReference>
<keyword evidence="9" id="KW-1185">Reference proteome</keyword>
<evidence type="ECO:0000256" key="5">
    <source>
        <dbReference type="ARBA" id="ARBA00022825"/>
    </source>
</evidence>
<dbReference type="InterPro" id="IPR040921">
    <property type="entry name" value="Peptidase_S66C"/>
</dbReference>
<dbReference type="SUPFAM" id="SSF141986">
    <property type="entry name" value="LD-carboxypeptidase A C-terminal domain-like"/>
    <property type="match status" value="1"/>
</dbReference>
<protein>
    <submittedName>
        <fullName evidence="8">LD-carboxypeptidase</fullName>
    </submittedName>
</protein>
<keyword evidence="3" id="KW-0645">Protease</keyword>
<evidence type="ECO:0000256" key="2">
    <source>
        <dbReference type="ARBA" id="ARBA00022645"/>
    </source>
</evidence>
<sequence>MNRPKCLKQGDTIGIIAPAGDLREYTIEGIKSSIESYGYKVKIGRSCYLNYRGYLAGQDEMRVLDLENMFLDDRVDAIMCLRGGYGSSRILDMIDYDIIKTHPKIFIGFSDITALHIAFNQKCNLITYHGIMANKASLWDESSYYSLLEALNFKGEYWVTNPDNIPIYTLYKGNATGQIIGGNLSMITSTLGTEYEIDTKDKILFIEEVGEYIYRIDRLLKHLELANKFRDCKGIIFGDFADCRKSTEKDCDLIELLKEIANKYKKPTVYNLKSGHCTPMVTIPLGVQCTIKSGQSIIKFNN</sequence>
<dbReference type="SUPFAM" id="SSF52317">
    <property type="entry name" value="Class I glutamine amidotransferase-like"/>
    <property type="match status" value="1"/>
</dbReference>
<dbReference type="InterPro" id="IPR029062">
    <property type="entry name" value="Class_I_gatase-like"/>
</dbReference>
<accession>A0ABR7JMY8</accession>
<dbReference type="PIRSF" id="PIRSF028757">
    <property type="entry name" value="LD-carboxypeptidase"/>
    <property type="match status" value="1"/>
</dbReference>
<comment type="caution">
    <text evidence="8">The sequence shown here is derived from an EMBL/GenBank/DDBJ whole genome shotgun (WGS) entry which is preliminary data.</text>
</comment>
<evidence type="ECO:0000259" key="6">
    <source>
        <dbReference type="Pfam" id="PF02016"/>
    </source>
</evidence>
<evidence type="ECO:0000256" key="1">
    <source>
        <dbReference type="ARBA" id="ARBA00010233"/>
    </source>
</evidence>
<dbReference type="PANTHER" id="PTHR30237:SF2">
    <property type="entry name" value="MUREIN TETRAPEPTIDE CARBOXYPEPTIDASE"/>
    <property type="match status" value="1"/>
</dbReference>
<evidence type="ECO:0000259" key="7">
    <source>
        <dbReference type="Pfam" id="PF17676"/>
    </source>
</evidence>
<dbReference type="InterPro" id="IPR003507">
    <property type="entry name" value="S66_fam"/>
</dbReference>
<evidence type="ECO:0000313" key="9">
    <source>
        <dbReference type="Proteomes" id="UP000609849"/>
    </source>
</evidence>
<dbReference type="InterPro" id="IPR027478">
    <property type="entry name" value="LdcA_N"/>
</dbReference>
<dbReference type="CDD" id="cd07025">
    <property type="entry name" value="Peptidase_S66"/>
    <property type="match status" value="1"/>
</dbReference>
<dbReference type="RefSeq" id="WP_153972063.1">
    <property type="nucleotide sequence ID" value="NZ_JACRWE010000002.1"/>
</dbReference>
<evidence type="ECO:0000313" key="8">
    <source>
        <dbReference type="EMBL" id="MBC5996304.1"/>
    </source>
</evidence>
<feature type="domain" description="LD-carboxypeptidase N-terminal" evidence="6">
    <location>
        <begin position="13"/>
        <end position="130"/>
    </location>
</feature>
<keyword evidence="5" id="KW-0720">Serine protease</keyword>
<gene>
    <name evidence="8" type="ORF">H8923_05975</name>
</gene>
<dbReference type="InterPro" id="IPR040449">
    <property type="entry name" value="Peptidase_S66_N"/>
</dbReference>
<feature type="domain" description="LD-carboxypeptidase C-terminal" evidence="7">
    <location>
        <begin position="176"/>
        <end position="291"/>
    </location>
</feature>
<organism evidence="8 9">
    <name type="scientific">Romboutsia faecis</name>
    <dbReference type="NCBI Taxonomy" id="2764597"/>
    <lineage>
        <taxon>Bacteria</taxon>
        <taxon>Bacillati</taxon>
        <taxon>Bacillota</taxon>
        <taxon>Clostridia</taxon>
        <taxon>Peptostreptococcales</taxon>
        <taxon>Peptostreptococcaceae</taxon>
        <taxon>Romboutsia</taxon>
    </lineage>
</organism>
<comment type="similarity">
    <text evidence="1">Belongs to the peptidase S66 family.</text>
</comment>
<dbReference type="InterPro" id="IPR027461">
    <property type="entry name" value="Carboxypeptidase_A_C_sf"/>
</dbReference>
<proteinExistence type="inferred from homology"/>
<dbReference type="Pfam" id="PF17676">
    <property type="entry name" value="Peptidase_S66C"/>
    <property type="match status" value="1"/>
</dbReference>
<reference evidence="8 9" key="1">
    <citation type="submission" date="2020-08" db="EMBL/GenBank/DDBJ databases">
        <authorList>
            <person name="Liu C."/>
            <person name="Sun Q."/>
        </authorList>
    </citation>
    <scope>NUCLEOTIDE SEQUENCE [LARGE SCALE GENOMIC DNA]</scope>
    <source>
        <strain evidence="8 9">NSJ-18</strain>
    </source>
</reference>
<name>A0ABR7JMY8_9FIRM</name>